<sequence length="207" mass="23980">MPETALDMMQEISSLVPSSMPIDAKVWLMDPFSLPLCILLLSNLISKFFFCCAMSLWISSDFALESLWWFLIRCVCSFSFCRSRTSISSCFRFGVSKLSWLVTVLDFSRFSGVWILFLSTKFSSLEGSFLGFFIKANTEGLLMSLRVRLKVRMLSFIYTFIVFNALRVKIDQGVYIFHCEITFVDFELIVHYVLSEVFWQGASLYKF</sequence>
<evidence type="ECO:0000313" key="3">
    <source>
        <dbReference type="Proteomes" id="UP001295684"/>
    </source>
</evidence>
<dbReference type="Proteomes" id="UP001295684">
    <property type="component" value="Unassembled WGS sequence"/>
</dbReference>
<evidence type="ECO:0000313" key="2">
    <source>
        <dbReference type="EMBL" id="CAI2377706.1"/>
    </source>
</evidence>
<keyword evidence="3" id="KW-1185">Reference proteome</keyword>
<keyword evidence="1" id="KW-0812">Transmembrane</keyword>
<dbReference type="EMBL" id="CAMPGE010019362">
    <property type="protein sequence ID" value="CAI2377706.1"/>
    <property type="molecule type" value="Genomic_DNA"/>
</dbReference>
<keyword evidence="1" id="KW-0472">Membrane</keyword>
<proteinExistence type="predicted"/>
<gene>
    <name evidence="2" type="ORF">ECRASSUSDP1_LOCUS19095</name>
</gene>
<feature type="transmembrane region" description="Helical" evidence="1">
    <location>
        <begin position="149"/>
        <end position="166"/>
    </location>
</feature>
<name>A0AAD2D2F7_EUPCR</name>
<dbReference type="AlphaFoldDB" id="A0AAD2D2F7"/>
<accession>A0AAD2D2F7</accession>
<organism evidence="2 3">
    <name type="scientific">Euplotes crassus</name>
    <dbReference type="NCBI Taxonomy" id="5936"/>
    <lineage>
        <taxon>Eukaryota</taxon>
        <taxon>Sar</taxon>
        <taxon>Alveolata</taxon>
        <taxon>Ciliophora</taxon>
        <taxon>Intramacronucleata</taxon>
        <taxon>Spirotrichea</taxon>
        <taxon>Hypotrichia</taxon>
        <taxon>Euplotida</taxon>
        <taxon>Euplotidae</taxon>
        <taxon>Moneuplotes</taxon>
    </lineage>
</organism>
<comment type="caution">
    <text evidence="2">The sequence shown here is derived from an EMBL/GenBank/DDBJ whole genome shotgun (WGS) entry which is preliminary data.</text>
</comment>
<evidence type="ECO:0000256" key="1">
    <source>
        <dbReference type="SAM" id="Phobius"/>
    </source>
</evidence>
<feature type="transmembrane region" description="Helical" evidence="1">
    <location>
        <begin position="34"/>
        <end position="60"/>
    </location>
</feature>
<protein>
    <submittedName>
        <fullName evidence="2">Uncharacterized protein</fullName>
    </submittedName>
</protein>
<reference evidence="2" key="1">
    <citation type="submission" date="2023-07" db="EMBL/GenBank/DDBJ databases">
        <authorList>
            <consortium name="AG Swart"/>
            <person name="Singh M."/>
            <person name="Singh A."/>
            <person name="Seah K."/>
            <person name="Emmerich C."/>
        </authorList>
    </citation>
    <scope>NUCLEOTIDE SEQUENCE</scope>
    <source>
        <strain evidence="2">DP1</strain>
    </source>
</reference>
<keyword evidence="1" id="KW-1133">Transmembrane helix</keyword>